<accession>A0AAX1SSG5</accession>
<dbReference type="InterPro" id="IPR036390">
    <property type="entry name" value="WH_DNA-bd_sf"/>
</dbReference>
<evidence type="ECO:0000256" key="4">
    <source>
        <dbReference type="ARBA" id="ARBA00023163"/>
    </source>
</evidence>
<dbReference type="InterPro" id="IPR036388">
    <property type="entry name" value="WH-like_DNA-bd_sf"/>
</dbReference>
<protein>
    <submittedName>
        <fullName evidence="6">LysR family transcriptional regulator</fullName>
    </submittedName>
</protein>
<evidence type="ECO:0000256" key="2">
    <source>
        <dbReference type="ARBA" id="ARBA00023015"/>
    </source>
</evidence>
<sequence length="291" mass="32437">MTLRHLRIFVAVCETGSMTAAASQLFIAQPSISLAVSEMEEYYGVKLFDRISRKLYLTENGRRALQYARHIIDLLDEMEQGVKDLDTVGQLRVGTSITIGTYLLPHYVRQLKERYPSVKVEAFIGNSGCIEQRILDNEIDIGIIEGVAHSSYICSESFPGDRLAFICAADHIFAGKTLKELGEIKDQDFILREKGSAGREIFDGLAASQELAITPIWQSASNQAIIHGVKEGLGISILPYFLVQESLERGETAEFKIKGLTLNRKFSVIYHRNKFLPKSAMALMDLCKGNA</sequence>
<dbReference type="InterPro" id="IPR000847">
    <property type="entry name" value="LysR_HTH_N"/>
</dbReference>
<dbReference type="Proteomes" id="UP000669239">
    <property type="component" value="Unassembled WGS sequence"/>
</dbReference>
<organism evidence="6 9">
    <name type="scientific">Enterocloster aldenensis</name>
    <dbReference type="NCBI Taxonomy" id="358742"/>
    <lineage>
        <taxon>Bacteria</taxon>
        <taxon>Bacillati</taxon>
        <taxon>Bacillota</taxon>
        <taxon>Clostridia</taxon>
        <taxon>Lachnospirales</taxon>
        <taxon>Lachnospiraceae</taxon>
        <taxon>Enterocloster</taxon>
    </lineage>
</organism>
<evidence type="ECO:0000313" key="9">
    <source>
        <dbReference type="Proteomes" id="UP001299608"/>
    </source>
</evidence>
<dbReference type="PANTHER" id="PTHR30126:SF40">
    <property type="entry name" value="HTH-TYPE TRANSCRIPTIONAL REGULATOR GLTR"/>
    <property type="match status" value="1"/>
</dbReference>
<reference evidence="6" key="3">
    <citation type="submission" date="2022-01" db="EMBL/GenBank/DDBJ databases">
        <title>Collection of gut derived symbiotic bacterial strains cultured from healthy donors.</title>
        <authorList>
            <person name="Lin H."/>
            <person name="Kohout C."/>
            <person name="Waligurski E."/>
            <person name="Pamer E.G."/>
        </authorList>
    </citation>
    <scope>NUCLEOTIDE SEQUENCE</scope>
    <source>
        <strain evidence="6">DFI.6.55</strain>
    </source>
</reference>
<comment type="similarity">
    <text evidence="1">Belongs to the LysR transcriptional regulatory family.</text>
</comment>
<dbReference type="Proteomes" id="UP001299608">
    <property type="component" value="Unassembled WGS sequence"/>
</dbReference>
<dbReference type="GO" id="GO:0000976">
    <property type="term" value="F:transcription cis-regulatory region binding"/>
    <property type="evidence" value="ECO:0007669"/>
    <property type="project" value="TreeGrafter"/>
</dbReference>
<comment type="caution">
    <text evidence="6">The sequence shown here is derived from an EMBL/GenBank/DDBJ whole genome shotgun (WGS) entry which is preliminary data.</text>
</comment>
<dbReference type="Gene3D" id="3.40.190.290">
    <property type="match status" value="1"/>
</dbReference>
<dbReference type="PANTHER" id="PTHR30126">
    <property type="entry name" value="HTH-TYPE TRANSCRIPTIONAL REGULATOR"/>
    <property type="match status" value="1"/>
</dbReference>
<dbReference type="FunFam" id="1.10.10.10:FF:000001">
    <property type="entry name" value="LysR family transcriptional regulator"/>
    <property type="match status" value="1"/>
</dbReference>
<gene>
    <name evidence="7" type="ORF">G5B36_06610</name>
    <name evidence="6" type="ORF">L0N08_00960</name>
</gene>
<reference evidence="7" key="2">
    <citation type="submission" date="2020-02" db="EMBL/GenBank/DDBJ databases">
        <authorList>
            <person name="Littmann E."/>
            <person name="Sorbara M."/>
        </authorList>
    </citation>
    <scope>NUCLEOTIDE SEQUENCE</scope>
    <source>
        <strain evidence="7">MSK.1.17</strain>
    </source>
</reference>
<evidence type="ECO:0000313" key="7">
    <source>
        <dbReference type="EMBL" id="NSJ48368.1"/>
    </source>
</evidence>
<dbReference type="RefSeq" id="WP_117556693.1">
    <property type="nucleotide sequence ID" value="NZ_JAAITT010000007.1"/>
</dbReference>
<evidence type="ECO:0000259" key="5">
    <source>
        <dbReference type="PROSITE" id="PS50931"/>
    </source>
</evidence>
<dbReference type="Pfam" id="PF03466">
    <property type="entry name" value="LysR_substrate"/>
    <property type="match status" value="1"/>
</dbReference>
<dbReference type="SUPFAM" id="SSF53850">
    <property type="entry name" value="Periplasmic binding protein-like II"/>
    <property type="match status" value="1"/>
</dbReference>
<name>A0AAX1SSG5_9FIRM</name>
<evidence type="ECO:0000313" key="8">
    <source>
        <dbReference type="Proteomes" id="UP000669239"/>
    </source>
</evidence>
<dbReference type="GO" id="GO:0003700">
    <property type="term" value="F:DNA-binding transcription factor activity"/>
    <property type="evidence" value="ECO:0007669"/>
    <property type="project" value="InterPro"/>
</dbReference>
<dbReference type="EMBL" id="JAAITT010000007">
    <property type="protein sequence ID" value="NSJ48368.1"/>
    <property type="molecule type" value="Genomic_DNA"/>
</dbReference>
<keyword evidence="8" id="KW-1185">Reference proteome</keyword>
<dbReference type="PRINTS" id="PR00039">
    <property type="entry name" value="HTHLYSR"/>
</dbReference>
<proteinExistence type="inferred from homology"/>
<dbReference type="PROSITE" id="PS50931">
    <property type="entry name" value="HTH_LYSR"/>
    <property type="match status" value="1"/>
</dbReference>
<dbReference type="EMBL" id="JAKNGE010000001">
    <property type="protein sequence ID" value="MCG4743977.1"/>
    <property type="molecule type" value="Genomic_DNA"/>
</dbReference>
<keyword evidence="3" id="KW-0238">DNA-binding</keyword>
<evidence type="ECO:0000313" key="6">
    <source>
        <dbReference type="EMBL" id="MCG4743977.1"/>
    </source>
</evidence>
<keyword evidence="4" id="KW-0804">Transcription</keyword>
<keyword evidence="2" id="KW-0805">Transcription regulation</keyword>
<feature type="domain" description="HTH lysR-type" evidence="5">
    <location>
        <begin position="1"/>
        <end position="58"/>
    </location>
</feature>
<dbReference type="InterPro" id="IPR005119">
    <property type="entry name" value="LysR_subst-bd"/>
</dbReference>
<dbReference type="AlphaFoldDB" id="A0AAX1SSG5"/>
<evidence type="ECO:0000256" key="3">
    <source>
        <dbReference type="ARBA" id="ARBA00023125"/>
    </source>
</evidence>
<dbReference type="Pfam" id="PF00126">
    <property type="entry name" value="HTH_1"/>
    <property type="match status" value="1"/>
</dbReference>
<reference evidence="7 8" key="1">
    <citation type="journal article" date="2020" name="Cell Host Microbe">
        <title>Functional and Genomic Variation between Human-Derived Isolates of Lachnospiraceae Reveals Inter- and Intra-Species Diversity.</title>
        <authorList>
            <person name="Sorbara M.T."/>
            <person name="Littmann E.R."/>
            <person name="Fontana E."/>
            <person name="Moody T.U."/>
            <person name="Kohout C.E."/>
            <person name="Gjonbalaj M."/>
            <person name="Eaton V."/>
            <person name="Seok R."/>
            <person name="Leiner I.M."/>
            <person name="Pamer E.G."/>
        </authorList>
    </citation>
    <scope>NUCLEOTIDE SEQUENCE [LARGE SCALE GENOMIC DNA]</scope>
    <source>
        <strain evidence="7 8">MSK.1.17</strain>
    </source>
</reference>
<dbReference type="SUPFAM" id="SSF46785">
    <property type="entry name" value="Winged helix' DNA-binding domain"/>
    <property type="match status" value="1"/>
</dbReference>
<evidence type="ECO:0000256" key="1">
    <source>
        <dbReference type="ARBA" id="ARBA00009437"/>
    </source>
</evidence>
<dbReference type="Gene3D" id="1.10.10.10">
    <property type="entry name" value="Winged helix-like DNA-binding domain superfamily/Winged helix DNA-binding domain"/>
    <property type="match status" value="1"/>
</dbReference>